<dbReference type="EMBL" id="SOPX01000002">
    <property type="protein sequence ID" value="TFB30979.1"/>
    <property type="molecule type" value="Genomic_DNA"/>
</dbReference>
<keyword evidence="3" id="KW-1185">Reference proteome</keyword>
<keyword evidence="1" id="KW-0732">Signal</keyword>
<dbReference type="PANTHER" id="PTHR37835">
    <property type="entry name" value="ALPHA-CLOSTRIPAIN"/>
    <property type="match status" value="1"/>
</dbReference>
<proteinExistence type="predicted"/>
<dbReference type="PROSITE" id="PS51257">
    <property type="entry name" value="PROKAR_LIPOPROTEIN"/>
    <property type="match status" value="1"/>
</dbReference>
<dbReference type="InterPro" id="IPR005077">
    <property type="entry name" value="Peptidase_C11"/>
</dbReference>
<evidence type="ECO:0000313" key="2">
    <source>
        <dbReference type="EMBL" id="TFB30979.1"/>
    </source>
</evidence>
<feature type="signal peptide" evidence="1">
    <location>
        <begin position="1"/>
        <end position="24"/>
    </location>
</feature>
<feature type="chain" id="PRO_5046288166" description="Cysteine peptidase C11 family protein" evidence="1">
    <location>
        <begin position="25"/>
        <end position="377"/>
    </location>
</feature>
<evidence type="ECO:0000313" key="3">
    <source>
        <dbReference type="Proteomes" id="UP000297429"/>
    </source>
</evidence>
<name>A0ABY2HQ52_9SPHI</name>
<dbReference type="PANTHER" id="PTHR37835:SF1">
    <property type="entry name" value="ALPHA-CLOSTRIPAIN"/>
    <property type="match status" value="1"/>
</dbReference>
<dbReference type="Pfam" id="PF03415">
    <property type="entry name" value="Peptidase_C11"/>
    <property type="match status" value="1"/>
</dbReference>
<dbReference type="Gene3D" id="3.40.50.11970">
    <property type="match status" value="1"/>
</dbReference>
<gene>
    <name evidence="2" type="ORF">E3V97_10155</name>
</gene>
<accession>A0ABY2HQ52</accession>
<evidence type="ECO:0000256" key="1">
    <source>
        <dbReference type="SAM" id="SignalP"/>
    </source>
</evidence>
<organism evidence="2 3">
    <name type="scientific">Pedobacter alluvionis</name>
    <dbReference type="NCBI Taxonomy" id="475253"/>
    <lineage>
        <taxon>Bacteria</taxon>
        <taxon>Pseudomonadati</taxon>
        <taxon>Bacteroidota</taxon>
        <taxon>Sphingobacteriia</taxon>
        <taxon>Sphingobacteriales</taxon>
        <taxon>Sphingobacteriaceae</taxon>
        <taxon>Pedobacter</taxon>
    </lineage>
</organism>
<dbReference type="Proteomes" id="UP000297429">
    <property type="component" value="Unassembled WGS sequence"/>
</dbReference>
<comment type="caution">
    <text evidence="2">The sequence shown here is derived from an EMBL/GenBank/DDBJ whole genome shotgun (WGS) entry which is preliminary data.</text>
</comment>
<evidence type="ECO:0008006" key="4">
    <source>
        <dbReference type="Google" id="ProtNLM"/>
    </source>
</evidence>
<sequence>MDMKTKNYLLCGLLMMFISCKKDANMVSPVINTSPESNRTVLVYMGGNNNLSNETYDKIEALKTSYTLGMGKLLIFQAAKGISPKLMEIRAGNNGHAEIKMLKTYNNRNAASCGVFKDVLQDLVKEAPADSYGLVLFSHASGWLPERTLIMPRTILQDSNKDMELPDFAAAIPDHFFDFMVFESCFMAGIEVAYELKDKTDYIVASSAEILSPGFIEIYPKALPCLYKPTADLISFAQLYFNHYNQNEGDLRAATIAVINTRTLPALGAWVRHHADDTFQAHDLKEVQHFDRYQTHRLFFDFEDYYRRLSPPESHNELAILLQNTIVYKAATPRFLLGYSGFVIHEFSGLTSYIPQEDFGYLNTAYKKLKWTVAVTR</sequence>
<protein>
    <recommendedName>
        <fullName evidence="4">Cysteine peptidase C11 family protein</fullName>
    </recommendedName>
</protein>
<reference evidence="2 3" key="1">
    <citation type="submission" date="2019-03" db="EMBL/GenBank/DDBJ databases">
        <authorList>
            <person name="He R.-H."/>
        </authorList>
    </citation>
    <scope>NUCLEOTIDE SEQUENCE [LARGE SCALE GENOMIC DNA]</scope>
    <source>
        <strain evidence="2 3">DSM 19624</strain>
    </source>
</reference>